<sequence>MDNSLTPVAIVTGFLLIYVVAVAVNLNTAIILLMFSLSPVLMIWMVIRVLKAVFEPAHTFEEKWYEDQ</sequence>
<keyword evidence="1" id="KW-1133">Transmembrane helix</keyword>
<proteinExistence type="predicted"/>
<dbReference type="Proteomes" id="UP000199403">
    <property type="component" value="Unassembled WGS sequence"/>
</dbReference>
<accession>A0A1H7BER0</accession>
<feature type="transmembrane region" description="Helical" evidence="1">
    <location>
        <begin position="7"/>
        <end position="24"/>
    </location>
</feature>
<evidence type="ECO:0000256" key="1">
    <source>
        <dbReference type="SAM" id="Phobius"/>
    </source>
</evidence>
<reference evidence="3" key="1">
    <citation type="submission" date="2016-10" db="EMBL/GenBank/DDBJ databases">
        <authorList>
            <person name="Varghese N."/>
            <person name="Submissions S."/>
        </authorList>
    </citation>
    <scope>NUCLEOTIDE SEQUENCE [LARGE SCALE GENOMIC DNA]</scope>
    <source>
        <strain evidence="3">IBRC-M 10761</strain>
    </source>
</reference>
<name>A0A1H7BER0_9BACT</name>
<feature type="transmembrane region" description="Helical" evidence="1">
    <location>
        <begin position="30"/>
        <end position="50"/>
    </location>
</feature>
<protein>
    <submittedName>
        <fullName evidence="2">Uncharacterized protein</fullName>
    </submittedName>
</protein>
<keyword evidence="1" id="KW-0472">Membrane</keyword>
<dbReference type="AlphaFoldDB" id="A0A1H7BER0"/>
<dbReference type="RefSeq" id="WP_092178238.1">
    <property type="nucleotide sequence ID" value="NZ_FNZH01000010.1"/>
</dbReference>
<evidence type="ECO:0000313" key="3">
    <source>
        <dbReference type="Proteomes" id="UP000199403"/>
    </source>
</evidence>
<keyword evidence="3" id="KW-1185">Reference proteome</keyword>
<dbReference type="OrthoDB" id="964187at2"/>
<keyword evidence="1" id="KW-0812">Transmembrane</keyword>
<gene>
    <name evidence="2" type="ORF">SAMN05192553_11011</name>
</gene>
<organism evidence="2 3">
    <name type="scientific">Cyclobacterium xiamenense</name>
    <dbReference type="NCBI Taxonomy" id="1297121"/>
    <lineage>
        <taxon>Bacteria</taxon>
        <taxon>Pseudomonadati</taxon>
        <taxon>Bacteroidota</taxon>
        <taxon>Cytophagia</taxon>
        <taxon>Cytophagales</taxon>
        <taxon>Cyclobacteriaceae</taxon>
        <taxon>Cyclobacterium</taxon>
    </lineage>
</organism>
<evidence type="ECO:0000313" key="2">
    <source>
        <dbReference type="EMBL" id="SEJ73042.1"/>
    </source>
</evidence>
<dbReference type="STRING" id="1416801.SAMN05192553_11011"/>
<dbReference type="EMBL" id="FNZH01000010">
    <property type="protein sequence ID" value="SEJ73042.1"/>
    <property type="molecule type" value="Genomic_DNA"/>
</dbReference>